<evidence type="ECO:0000256" key="2">
    <source>
        <dbReference type="ARBA" id="ARBA00007274"/>
    </source>
</evidence>
<evidence type="ECO:0000259" key="7">
    <source>
        <dbReference type="Pfam" id="PF25087"/>
    </source>
</evidence>
<feature type="domain" description="Mannose-1-phosphate guanyltransferase C-terminal" evidence="7">
    <location>
        <begin position="302"/>
        <end position="419"/>
    </location>
</feature>
<gene>
    <name evidence="8" type="primary">Mo05685</name>
    <name evidence="8" type="ORF">E5Q_05685</name>
</gene>
<evidence type="ECO:0000256" key="5">
    <source>
        <dbReference type="ARBA" id="ARBA00047343"/>
    </source>
</evidence>
<dbReference type="Proteomes" id="UP000009131">
    <property type="component" value="Unassembled WGS sequence"/>
</dbReference>
<dbReference type="RefSeq" id="XP_014567151.1">
    <property type="nucleotide sequence ID" value="XM_014711665.1"/>
</dbReference>
<dbReference type="EC" id="2.7.7.13" evidence="3"/>
<dbReference type="OMA" id="MPVPNWW"/>
<dbReference type="GO" id="GO:0005525">
    <property type="term" value="F:GTP binding"/>
    <property type="evidence" value="ECO:0007669"/>
    <property type="project" value="UniProtKB-KW"/>
</dbReference>
<dbReference type="InterPro" id="IPR011004">
    <property type="entry name" value="Trimer_LpxA-like_sf"/>
</dbReference>
<keyword evidence="9" id="KW-1185">Reference proteome</keyword>
<dbReference type="InterPro" id="IPR018357">
    <property type="entry name" value="Hexapep_transf_CS"/>
</dbReference>
<evidence type="ECO:0000256" key="4">
    <source>
        <dbReference type="ARBA" id="ARBA00022679"/>
    </source>
</evidence>
<dbReference type="FunCoup" id="G7E836">
    <property type="interactions" value="355"/>
</dbReference>
<evidence type="ECO:0000256" key="3">
    <source>
        <dbReference type="ARBA" id="ARBA00012387"/>
    </source>
</evidence>
<dbReference type="Gene3D" id="2.160.10.10">
    <property type="entry name" value="Hexapeptide repeat proteins"/>
    <property type="match status" value="1"/>
</dbReference>
<evidence type="ECO:0000313" key="8">
    <source>
        <dbReference type="EMBL" id="GAA98996.1"/>
    </source>
</evidence>
<dbReference type="SUPFAM" id="SSF53448">
    <property type="entry name" value="Nucleotide-diphospho-sugar transferases"/>
    <property type="match status" value="1"/>
</dbReference>
<accession>G7E836</accession>
<organism evidence="8 9">
    <name type="scientific">Mixia osmundae (strain CBS 9802 / IAM 14324 / JCM 22182 / KY 12970)</name>
    <dbReference type="NCBI Taxonomy" id="764103"/>
    <lineage>
        <taxon>Eukaryota</taxon>
        <taxon>Fungi</taxon>
        <taxon>Dikarya</taxon>
        <taxon>Basidiomycota</taxon>
        <taxon>Pucciniomycotina</taxon>
        <taxon>Mixiomycetes</taxon>
        <taxon>Mixiales</taxon>
        <taxon>Mixiaceae</taxon>
        <taxon>Mixia</taxon>
    </lineage>
</organism>
<dbReference type="InterPro" id="IPR056729">
    <property type="entry name" value="GMPPB_C"/>
</dbReference>
<sequence length="424" mass="46927">MASKAVVLIGGPSKGTRMRPLSLDIPKPLFPIAGRPIIWHGIQALSKVEGLKEVILIGFYDNDVINPFVKEANRDFPSLNIRYMREYQSLGTAGGLYHFRDLILKGNPQQVFVLHADICCSFPLAEIKAFHDRHRGVGTILAVKVPKETANKYGCIVMNHDTKQAIHYVEKPETFISDIINGGVYLFDRAIFDEIKSAMDLRVKQAAEDPSSLGDEESADEQLRLEQDVIAPLVSQKKLFVYESRSFWRQIKTAGSAVPANTLLLNSYKHSNPKLLRQRSPTVITRPTAEQTASDRRLTAEIVEPCFIDETATIDPTAKVGPNVSIGANVKIGFGARVKDAIILDRTVLEANSIVMHAIVSENCRIGQWARVEGRVLVSDSGAARDSIAILAKEVTVKRECSIRSCIVLPQKSLDRSFADQVLL</sequence>
<feature type="domain" description="Nucleotidyl transferase" evidence="6">
    <location>
        <begin position="4"/>
        <end position="197"/>
    </location>
</feature>
<dbReference type="Gene3D" id="3.90.550.10">
    <property type="entry name" value="Spore Coat Polysaccharide Biosynthesis Protein SpsA, Chain A"/>
    <property type="match status" value="1"/>
</dbReference>
<evidence type="ECO:0000313" key="9">
    <source>
        <dbReference type="Proteomes" id="UP000009131"/>
    </source>
</evidence>
<dbReference type="PANTHER" id="PTHR22572">
    <property type="entry name" value="SUGAR-1-PHOSPHATE GUANYL TRANSFERASE"/>
    <property type="match status" value="1"/>
</dbReference>
<comment type="catalytic activity">
    <reaction evidence="5">
        <text>alpha-D-mannose 1-phosphate + GTP + H(+) = GDP-alpha-D-mannose + diphosphate</text>
        <dbReference type="Rhea" id="RHEA:15229"/>
        <dbReference type="ChEBI" id="CHEBI:15378"/>
        <dbReference type="ChEBI" id="CHEBI:33019"/>
        <dbReference type="ChEBI" id="CHEBI:37565"/>
        <dbReference type="ChEBI" id="CHEBI:57527"/>
        <dbReference type="ChEBI" id="CHEBI:58409"/>
        <dbReference type="EC" id="2.7.7.13"/>
    </reaction>
</comment>
<dbReference type="SUPFAM" id="SSF51161">
    <property type="entry name" value="Trimeric LpxA-like enzymes"/>
    <property type="match status" value="1"/>
</dbReference>
<evidence type="ECO:0000259" key="6">
    <source>
        <dbReference type="Pfam" id="PF00483"/>
    </source>
</evidence>
<dbReference type="InterPro" id="IPR005835">
    <property type="entry name" value="NTP_transferase_dom"/>
</dbReference>
<reference evidence="8 9" key="1">
    <citation type="journal article" date="2011" name="J. Gen. Appl. Microbiol.">
        <title>Draft genome sequencing of the enigmatic basidiomycete Mixia osmundae.</title>
        <authorList>
            <person name="Nishida H."/>
            <person name="Nagatsuka Y."/>
            <person name="Sugiyama J."/>
        </authorList>
    </citation>
    <scope>NUCLEOTIDE SEQUENCE [LARGE SCALE GENOMIC DNA]</scope>
    <source>
        <strain evidence="9">CBS 9802 / IAM 14324 / JCM 22182 / KY 12970</strain>
    </source>
</reference>
<dbReference type="EMBL" id="BABT02000165">
    <property type="protein sequence ID" value="GAA98996.1"/>
    <property type="molecule type" value="Genomic_DNA"/>
</dbReference>
<dbReference type="Pfam" id="PF25087">
    <property type="entry name" value="GMPPB_C"/>
    <property type="match status" value="1"/>
</dbReference>
<dbReference type="HOGENOM" id="CLU_029499_3_0_1"/>
<dbReference type="Pfam" id="PF00483">
    <property type="entry name" value="NTP_transferase"/>
    <property type="match status" value="1"/>
</dbReference>
<dbReference type="STRING" id="764103.G7E836"/>
<name>G7E836_MIXOS</name>
<dbReference type="InParanoid" id="G7E836"/>
<dbReference type="eggNOG" id="KOG1460">
    <property type="taxonomic scope" value="Eukaryota"/>
</dbReference>
<evidence type="ECO:0000256" key="1">
    <source>
        <dbReference type="ARBA" id="ARBA00004823"/>
    </source>
</evidence>
<dbReference type="AlphaFoldDB" id="G7E836"/>
<comment type="pathway">
    <text evidence="1">Nucleotide-sugar biosynthesis; GDP-alpha-D-mannose biosynthesis; GDP-alpha-D-mannose from alpha-D-mannose 1-phosphate (GTP route): step 1/1.</text>
</comment>
<dbReference type="PROSITE" id="PS00101">
    <property type="entry name" value="HEXAPEP_TRANSFERASES"/>
    <property type="match status" value="1"/>
</dbReference>
<dbReference type="GO" id="GO:0004475">
    <property type="term" value="F:mannose-1-phosphate guanylyltransferase (GTP) activity"/>
    <property type="evidence" value="ECO:0007669"/>
    <property type="project" value="UniProtKB-EC"/>
</dbReference>
<keyword evidence="4" id="KW-0808">Transferase</keyword>
<comment type="caution">
    <text evidence="8">The sequence shown here is derived from an EMBL/GenBank/DDBJ whole genome shotgun (WGS) entry which is preliminary data.</text>
</comment>
<dbReference type="InterPro" id="IPR050486">
    <property type="entry name" value="Mannose-1P_guanyltransferase"/>
</dbReference>
<protein>
    <recommendedName>
        <fullName evidence="3">mannose-1-phosphate guanylyltransferase</fullName>
        <ecNumber evidence="3">2.7.7.13</ecNumber>
    </recommendedName>
</protein>
<dbReference type="InterPro" id="IPR029044">
    <property type="entry name" value="Nucleotide-diphossugar_trans"/>
</dbReference>
<comment type="similarity">
    <text evidence="2">Belongs to the transferase hexapeptide repeat family.</text>
</comment>
<proteinExistence type="inferred from homology"/>
<dbReference type="OrthoDB" id="285674at2759"/>
<dbReference type="CDD" id="cd06428">
    <property type="entry name" value="M1P_guanylylT_A_like_N"/>
    <property type="match status" value="1"/>
</dbReference>
<reference evidence="8 9" key="2">
    <citation type="journal article" date="2012" name="Open Biol.">
        <title>Characteristics of nucleosomes and linker DNA regions on the genome of the basidiomycete Mixia osmundae revealed by mono- and dinucleosome mapping.</title>
        <authorList>
            <person name="Nishida H."/>
            <person name="Kondo S."/>
            <person name="Matsumoto T."/>
            <person name="Suzuki Y."/>
            <person name="Yoshikawa H."/>
            <person name="Taylor T.D."/>
            <person name="Sugiyama J."/>
        </authorList>
    </citation>
    <scope>NUCLEOTIDE SEQUENCE [LARGE SCALE GENOMIC DNA]</scope>
    <source>
        <strain evidence="9">CBS 9802 / IAM 14324 / JCM 22182 / KY 12970</strain>
    </source>
</reference>